<evidence type="ECO:0000259" key="11">
    <source>
        <dbReference type="PROSITE" id="PS50023"/>
    </source>
</evidence>
<organism evidence="12 13">
    <name type="scientific">Plectus sambesii</name>
    <dbReference type="NCBI Taxonomy" id="2011161"/>
    <lineage>
        <taxon>Eukaryota</taxon>
        <taxon>Metazoa</taxon>
        <taxon>Ecdysozoa</taxon>
        <taxon>Nematoda</taxon>
        <taxon>Chromadorea</taxon>
        <taxon>Plectida</taxon>
        <taxon>Plectina</taxon>
        <taxon>Plectoidea</taxon>
        <taxon>Plectidae</taxon>
        <taxon>Plectus</taxon>
    </lineage>
</organism>
<keyword evidence="2" id="KW-0963">Cytoplasm</keyword>
<dbReference type="PROSITE" id="PS00478">
    <property type="entry name" value="LIM_DOMAIN_1"/>
    <property type="match status" value="1"/>
</dbReference>
<dbReference type="CDD" id="cd09339">
    <property type="entry name" value="LIM4_Paxillin_like"/>
    <property type="match status" value="1"/>
</dbReference>
<dbReference type="SMART" id="SM00132">
    <property type="entry name" value="LIM"/>
    <property type="match status" value="3"/>
</dbReference>
<dbReference type="PANTHER" id="PTHR24216:SF8">
    <property type="entry name" value="PAXILLIN, ISOFORM F"/>
    <property type="match status" value="1"/>
</dbReference>
<evidence type="ECO:0000256" key="4">
    <source>
        <dbReference type="ARBA" id="ARBA00022737"/>
    </source>
</evidence>
<name>A0A914W0A9_9BILA</name>
<reference evidence="13" key="1">
    <citation type="submission" date="2022-11" db="UniProtKB">
        <authorList>
            <consortium name="WormBaseParasite"/>
        </authorList>
    </citation>
    <scope>IDENTIFICATION</scope>
</reference>
<dbReference type="InterPro" id="IPR001781">
    <property type="entry name" value="Znf_LIM"/>
</dbReference>
<evidence type="ECO:0000256" key="8">
    <source>
        <dbReference type="ARBA" id="ARBA00037833"/>
    </source>
</evidence>
<feature type="domain" description="LIM zinc-binding" evidence="11">
    <location>
        <begin position="249"/>
        <end position="308"/>
    </location>
</feature>
<dbReference type="Pfam" id="PF00412">
    <property type="entry name" value="LIM"/>
    <property type="match status" value="2"/>
</dbReference>
<dbReference type="FunFam" id="2.10.110.10:FF:000008">
    <property type="entry name" value="Paxillin isoform 1"/>
    <property type="match status" value="1"/>
</dbReference>
<sequence length="408" mass="45054">MEDLGGAVLLPLFLAELRVRRLSAANVCGASCLSRPAVRSSPASIPPISPFLRRRRRHHLVVVVGDNNATMPSHSDDRFVEAVRPALEALLTDLQNTTEVLKRANLSERYMQAEDKEPIYQPQKVSSGRPASSHGLEDLEQLLDDYSHKRSSGGGGQKQRGAPTADSATRPTVASLFTELDDSLDDSSKKNLGPNGYDHGSSVEMRHDYARPQKIASPRIPTDPSQLDSMIGTLQSDMSKHGISTIPKGDCAACGKTIIGQVVIALGKMWHPEHYVCSQCGEELGHRNFFERSGKAYCENDYHNLFSPRCAYCNGPIKDDCGVGFQGGSFFDHDGLPLCETHYHEKRGSLCSSCTKPISGRCVSAMGQKFHPEHFVCSFCRRQLNKGTFKEHDHKPFCHKCYEKLLNP</sequence>
<keyword evidence="6" id="KW-0965">Cell junction</keyword>
<dbReference type="GO" id="GO:0046872">
    <property type="term" value="F:metal ion binding"/>
    <property type="evidence" value="ECO:0007669"/>
    <property type="project" value="UniProtKB-KW"/>
</dbReference>
<keyword evidence="12" id="KW-1185">Reference proteome</keyword>
<dbReference type="PROSITE" id="PS50023">
    <property type="entry name" value="LIM_DOMAIN_2"/>
    <property type="match status" value="2"/>
</dbReference>
<comment type="subcellular location">
    <subcellularLocation>
        <location evidence="1">Cell junction</location>
    </subcellularLocation>
    <subcellularLocation>
        <location evidence="8">Cytoplasm</location>
        <location evidence="8">Myofibril</location>
        <location evidence="8">Sarcomere</location>
        <location evidence="8">M line</location>
    </subcellularLocation>
</comment>
<proteinExistence type="predicted"/>
<keyword evidence="4" id="KW-0677">Repeat</keyword>
<keyword evidence="5 9" id="KW-0862">Zinc</keyword>
<feature type="domain" description="LIM zinc-binding" evidence="11">
    <location>
        <begin position="349"/>
        <end position="408"/>
    </location>
</feature>
<feature type="region of interest" description="Disordered" evidence="10">
    <location>
        <begin position="146"/>
        <end position="203"/>
    </location>
</feature>
<dbReference type="FunFam" id="2.10.110.10:FF:000009">
    <property type="entry name" value="Paxillin isoform 1"/>
    <property type="match status" value="1"/>
</dbReference>
<dbReference type="CDD" id="cd09406">
    <property type="entry name" value="LIM1_Leupaxin"/>
    <property type="match status" value="1"/>
</dbReference>
<dbReference type="WBParaSite" id="PSAMB.scaffold275size59647.g4172.t2">
    <property type="protein sequence ID" value="PSAMB.scaffold275size59647.g4172.t2"/>
    <property type="gene ID" value="PSAMB.scaffold275size59647.g4172"/>
</dbReference>
<evidence type="ECO:0000256" key="5">
    <source>
        <dbReference type="ARBA" id="ARBA00022833"/>
    </source>
</evidence>
<evidence type="ECO:0000256" key="9">
    <source>
        <dbReference type="PROSITE-ProRule" id="PRU00125"/>
    </source>
</evidence>
<evidence type="ECO:0000313" key="12">
    <source>
        <dbReference type="Proteomes" id="UP000887566"/>
    </source>
</evidence>
<accession>A0A914W0A9</accession>
<keyword evidence="7 9" id="KW-0440">LIM domain</keyword>
<feature type="region of interest" description="Disordered" evidence="10">
    <location>
        <begin position="112"/>
        <end position="134"/>
    </location>
</feature>
<evidence type="ECO:0000256" key="1">
    <source>
        <dbReference type="ARBA" id="ARBA00004282"/>
    </source>
</evidence>
<dbReference type="GO" id="GO:0070161">
    <property type="term" value="C:anchoring junction"/>
    <property type="evidence" value="ECO:0007669"/>
    <property type="project" value="UniProtKB-SubCell"/>
</dbReference>
<evidence type="ECO:0000256" key="6">
    <source>
        <dbReference type="ARBA" id="ARBA00022949"/>
    </source>
</evidence>
<evidence type="ECO:0000313" key="13">
    <source>
        <dbReference type="WBParaSite" id="PSAMB.scaffold275size59647.g4172.t2"/>
    </source>
</evidence>
<evidence type="ECO:0000256" key="3">
    <source>
        <dbReference type="ARBA" id="ARBA00022723"/>
    </source>
</evidence>
<dbReference type="AlphaFoldDB" id="A0A914W0A9"/>
<dbReference type="Proteomes" id="UP000887566">
    <property type="component" value="Unplaced"/>
</dbReference>
<evidence type="ECO:0000256" key="2">
    <source>
        <dbReference type="ARBA" id="ARBA00022490"/>
    </source>
</evidence>
<dbReference type="PANTHER" id="PTHR24216">
    <property type="entry name" value="PAXILLIN-RELATED"/>
    <property type="match status" value="1"/>
</dbReference>
<evidence type="ECO:0000256" key="7">
    <source>
        <dbReference type="ARBA" id="ARBA00023038"/>
    </source>
</evidence>
<dbReference type="GO" id="GO:0055120">
    <property type="term" value="C:striated muscle dense body"/>
    <property type="evidence" value="ECO:0007669"/>
    <property type="project" value="UniProtKB-ARBA"/>
</dbReference>
<dbReference type="SUPFAM" id="SSF57716">
    <property type="entry name" value="Glucocorticoid receptor-like (DNA-binding domain)"/>
    <property type="match status" value="4"/>
</dbReference>
<evidence type="ECO:0000256" key="10">
    <source>
        <dbReference type="SAM" id="MobiDB-lite"/>
    </source>
</evidence>
<dbReference type="GO" id="GO:0031430">
    <property type="term" value="C:M band"/>
    <property type="evidence" value="ECO:0007669"/>
    <property type="project" value="UniProtKB-SubCell"/>
</dbReference>
<dbReference type="Gene3D" id="2.10.110.10">
    <property type="entry name" value="Cysteine Rich Protein"/>
    <property type="match status" value="2"/>
</dbReference>
<protein>
    <submittedName>
        <fullName evidence="13">LIM zinc-binding domain-containing protein</fullName>
    </submittedName>
</protein>
<keyword evidence="3 9" id="KW-0479">Metal-binding</keyword>